<reference evidence="6" key="1">
    <citation type="journal article" date="2020" name="Fungal Divers.">
        <title>Resolving the Mortierellaceae phylogeny through synthesis of multi-gene phylogenetics and phylogenomics.</title>
        <authorList>
            <person name="Vandepol N."/>
            <person name="Liber J."/>
            <person name="Desiro A."/>
            <person name="Na H."/>
            <person name="Kennedy M."/>
            <person name="Barry K."/>
            <person name="Grigoriev I.V."/>
            <person name="Miller A.N."/>
            <person name="O'Donnell K."/>
            <person name="Stajich J.E."/>
            <person name="Bonito G."/>
        </authorList>
    </citation>
    <scope>NUCLEOTIDE SEQUENCE</scope>
    <source>
        <strain evidence="6">MES-2147</strain>
    </source>
</reference>
<evidence type="ECO:0000256" key="2">
    <source>
        <dbReference type="ARBA" id="ARBA00023242"/>
    </source>
</evidence>
<dbReference type="InterPro" id="IPR000953">
    <property type="entry name" value="Chromo/chromo_shadow_dom"/>
</dbReference>
<dbReference type="Pfam" id="PF00385">
    <property type="entry name" value="Chromo"/>
    <property type="match status" value="1"/>
</dbReference>
<dbReference type="Gene3D" id="2.40.50.40">
    <property type="match status" value="1"/>
</dbReference>
<name>A0A9P6MHQ8_9FUNG</name>
<keyword evidence="4" id="KW-0812">Transmembrane</keyword>
<dbReference type="Proteomes" id="UP000749646">
    <property type="component" value="Unassembled WGS sequence"/>
</dbReference>
<feature type="compositionally biased region" description="Basic and acidic residues" evidence="3">
    <location>
        <begin position="270"/>
        <end position="284"/>
    </location>
</feature>
<feature type="region of interest" description="Disordered" evidence="3">
    <location>
        <begin position="97"/>
        <end position="131"/>
    </location>
</feature>
<feature type="transmembrane region" description="Helical" evidence="4">
    <location>
        <begin position="20"/>
        <end position="39"/>
    </location>
</feature>
<feature type="compositionally biased region" description="Polar residues" evidence="3">
    <location>
        <begin position="174"/>
        <end position="183"/>
    </location>
</feature>
<comment type="subcellular location">
    <subcellularLocation>
        <location evidence="1">Nucleus</location>
    </subcellularLocation>
</comment>
<feature type="region of interest" description="Disordered" evidence="3">
    <location>
        <begin position="174"/>
        <end position="297"/>
    </location>
</feature>
<evidence type="ECO:0000256" key="4">
    <source>
        <dbReference type="SAM" id="Phobius"/>
    </source>
</evidence>
<dbReference type="SUPFAM" id="SSF54160">
    <property type="entry name" value="Chromo domain-like"/>
    <property type="match status" value="1"/>
</dbReference>
<dbReference type="EMBL" id="JAAAHW010000581">
    <property type="protein sequence ID" value="KAG0000922.1"/>
    <property type="molecule type" value="Genomic_DNA"/>
</dbReference>
<feature type="region of interest" description="Disordered" evidence="3">
    <location>
        <begin position="50"/>
        <end position="81"/>
    </location>
</feature>
<feature type="compositionally biased region" description="Acidic residues" evidence="3">
    <location>
        <begin position="285"/>
        <end position="297"/>
    </location>
</feature>
<evidence type="ECO:0000256" key="3">
    <source>
        <dbReference type="SAM" id="MobiDB-lite"/>
    </source>
</evidence>
<dbReference type="InterPro" id="IPR016197">
    <property type="entry name" value="Chromo-like_dom_sf"/>
</dbReference>
<dbReference type="PANTHER" id="PTHR22812">
    <property type="entry name" value="CHROMOBOX PROTEIN"/>
    <property type="match status" value="1"/>
</dbReference>
<evidence type="ECO:0000259" key="5">
    <source>
        <dbReference type="PROSITE" id="PS50013"/>
    </source>
</evidence>
<dbReference type="InterPro" id="IPR051219">
    <property type="entry name" value="Heterochromatin_chromo-domain"/>
</dbReference>
<organism evidence="6 7">
    <name type="scientific">Modicella reniformis</name>
    <dbReference type="NCBI Taxonomy" id="1440133"/>
    <lineage>
        <taxon>Eukaryota</taxon>
        <taxon>Fungi</taxon>
        <taxon>Fungi incertae sedis</taxon>
        <taxon>Mucoromycota</taxon>
        <taxon>Mortierellomycotina</taxon>
        <taxon>Mortierellomycetes</taxon>
        <taxon>Mortierellales</taxon>
        <taxon>Mortierellaceae</taxon>
        <taxon>Modicella</taxon>
    </lineage>
</organism>
<dbReference type="PROSITE" id="PS50013">
    <property type="entry name" value="CHROMO_2"/>
    <property type="match status" value="1"/>
</dbReference>
<sequence length="357" mass="38673">MDHMTLTTNARPFNAARSSILFTSIRLLMALASYITTLMSPRSNLTAAAANSTSTTDATTVAPGNSTSDPNAPSEAQEGNSIDMNVETDDSRSMISVSENQQGPGAEDASDISTLHKGDNNNDDDDDNMRTFLSSALPVGTEMSDETLSGLARVFHKMVRESSEAAAFKALSSFRHSPSTSIVPGSKRSASKPLSSPKETASTKRPKGNPGARAPLKIQKPAAEVGQGKAAVAKVASKGLRARASRVQPSTRATRASVWDDVDDNDMETDDRGLDELDESKDVSSVEEEEIDDADEEDEVYEVHSILRHRTLPGQDVEFRIWWKGYPKTQSTWEGKSALSGCQDLLNEYVQKHHLKL</sequence>
<dbReference type="CDD" id="cd00024">
    <property type="entry name" value="CD_CSD"/>
    <property type="match status" value="1"/>
</dbReference>
<feature type="compositionally biased region" description="Low complexity" evidence="3">
    <location>
        <begin position="50"/>
        <end position="62"/>
    </location>
</feature>
<comment type="caution">
    <text evidence="6">The sequence shown here is derived from an EMBL/GenBank/DDBJ whole genome shotgun (WGS) entry which is preliminary data.</text>
</comment>
<accession>A0A9P6MHQ8</accession>
<gene>
    <name evidence="6" type="ORF">BGZ65_003954</name>
</gene>
<feature type="compositionally biased region" description="Low complexity" evidence="3">
    <location>
        <begin position="222"/>
        <end position="239"/>
    </location>
</feature>
<keyword evidence="7" id="KW-1185">Reference proteome</keyword>
<dbReference type="InterPro" id="IPR023780">
    <property type="entry name" value="Chromo_domain"/>
</dbReference>
<keyword evidence="4" id="KW-1133">Transmembrane helix</keyword>
<dbReference type="GO" id="GO:0005634">
    <property type="term" value="C:nucleus"/>
    <property type="evidence" value="ECO:0007669"/>
    <property type="project" value="UniProtKB-SubCell"/>
</dbReference>
<dbReference type="AlphaFoldDB" id="A0A9P6MHQ8"/>
<dbReference type="OrthoDB" id="433924at2759"/>
<dbReference type="SMART" id="SM00298">
    <property type="entry name" value="CHROMO"/>
    <property type="match status" value="1"/>
</dbReference>
<feature type="compositionally biased region" description="Acidic residues" evidence="3">
    <location>
        <begin position="260"/>
        <end position="269"/>
    </location>
</feature>
<proteinExistence type="predicted"/>
<keyword evidence="2" id="KW-0539">Nucleus</keyword>
<feature type="domain" description="Chromo" evidence="5">
    <location>
        <begin position="301"/>
        <end position="357"/>
    </location>
</feature>
<evidence type="ECO:0000313" key="6">
    <source>
        <dbReference type="EMBL" id="KAG0000922.1"/>
    </source>
</evidence>
<protein>
    <recommendedName>
        <fullName evidence="5">Chromo domain-containing protein</fullName>
    </recommendedName>
</protein>
<evidence type="ECO:0000256" key="1">
    <source>
        <dbReference type="ARBA" id="ARBA00004123"/>
    </source>
</evidence>
<keyword evidence="4" id="KW-0472">Membrane</keyword>
<evidence type="ECO:0000313" key="7">
    <source>
        <dbReference type="Proteomes" id="UP000749646"/>
    </source>
</evidence>